<keyword evidence="4" id="KW-1185">Reference proteome</keyword>
<reference evidence="3 4" key="1">
    <citation type="submission" date="2022-05" db="EMBL/GenBank/DDBJ databases">
        <title>Genome Sequencing of Bee-Associated Microbes.</title>
        <authorList>
            <person name="Dunlap C."/>
        </authorList>
    </citation>
    <scope>NUCLEOTIDE SEQUENCE [LARGE SCALE GENOMIC DNA]</scope>
    <source>
        <strain evidence="3 4">NRRL B-14421</strain>
    </source>
</reference>
<feature type="domain" description="RQC" evidence="1">
    <location>
        <begin position="22"/>
        <end position="109"/>
    </location>
</feature>
<dbReference type="EMBL" id="JAMDMX010000008">
    <property type="protein sequence ID" value="MCY9692017.1"/>
    <property type="molecule type" value="Genomic_DNA"/>
</dbReference>
<dbReference type="Proteomes" id="UP001527099">
    <property type="component" value="Unassembled WGS sequence"/>
</dbReference>
<sequence length="271" mass="32100">MATLNHKNKQSKPELAASLREEEIRYILHAADSLIGRGGRSMLAKILKGSRDKKLLELELNTNVAYGYYSYLTLVQITERVDWMIKNDFLELEYNRDMPVLIFTEKGWLIQCDQLTDLLLHQWRQWIEAGISDMDMTYLKDRNRGMILLFLQKVADTSDERFIPLLKQWQLVDYQKVKKAIREVIAHLQNKGESRLALEGAAPQVGITSDLFHQPREAERLKCWECGKRFEWKIEEQDVFRMRGWDPPKRCSSCREERRRQIEGFTWNDFD</sequence>
<evidence type="ECO:0000259" key="1">
    <source>
        <dbReference type="Pfam" id="PF09382"/>
    </source>
</evidence>
<organism evidence="3 4">
    <name type="scientific">Paenibacillus alginolyticus</name>
    <dbReference type="NCBI Taxonomy" id="59839"/>
    <lineage>
        <taxon>Bacteria</taxon>
        <taxon>Bacillati</taxon>
        <taxon>Bacillota</taxon>
        <taxon>Bacilli</taxon>
        <taxon>Bacillales</taxon>
        <taxon>Paenibacillaceae</taxon>
        <taxon>Paenibacillus</taxon>
    </lineage>
</organism>
<gene>
    <name evidence="3" type="ORF">M5X19_03625</name>
</gene>
<dbReference type="RefSeq" id="WP_064743411.1">
    <property type="nucleotide sequence ID" value="NZ_JAMDMW010000006.1"/>
</dbReference>
<dbReference type="InterPro" id="IPR036388">
    <property type="entry name" value="WH-like_DNA-bd_sf"/>
</dbReference>
<comment type="caution">
    <text evidence="3">The sequence shown here is derived from an EMBL/GenBank/DDBJ whole genome shotgun (WGS) entry which is preliminary data.</text>
</comment>
<evidence type="ECO:0000313" key="4">
    <source>
        <dbReference type="Proteomes" id="UP001527099"/>
    </source>
</evidence>
<protein>
    <submittedName>
        <fullName evidence="3">Zinc-ribbon domain containing protein</fullName>
    </submittedName>
</protein>
<feature type="domain" description="Probable zinc-binding" evidence="2">
    <location>
        <begin position="220"/>
        <end position="261"/>
    </location>
</feature>
<dbReference type="Pfam" id="PF13451">
    <property type="entry name" value="zf_Tbcl"/>
    <property type="match status" value="1"/>
</dbReference>
<dbReference type="InterPro" id="IPR025306">
    <property type="entry name" value="Zn-bnd_dom_prob"/>
</dbReference>
<dbReference type="NCBIfam" id="NF041107">
    <property type="entry name" value="RQC_minor_1"/>
    <property type="match status" value="1"/>
</dbReference>
<dbReference type="InterPro" id="IPR036390">
    <property type="entry name" value="WH_DNA-bd_sf"/>
</dbReference>
<accession>A0ABT4G775</accession>
<dbReference type="Gene3D" id="1.10.10.10">
    <property type="entry name" value="Winged helix-like DNA-binding domain superfamily/Winged helix DNA-binding domain"/>
    <property type="match status" value="1"/>
</dbReference>
<proteinExistence type="predicted"/>
<name>A0ABT4G775_9BACL</name>
<dbReference type="Pfam" id="PF09382">
    <property type="entry name" value="RQC"/>
    <property type="match status" value="1"/>
</dbReference>
<evidence type="ECO:0000259" key="2">
    <source>
        <dbReference type="Pfam" id="PF13451"/>
    </source>
</evidence>
<evidence type="ECO:0000313" key="3">
    <source>
        <dbReference type="EMBL" id="MCY9692017.1"/>
    </source>
</evidence>
<dbReference type="InterPro" id="IPR018982">
    <property type="entry name" value="RQC_domain"/>
</dbReference>
<dbReference type="SUPFAM" id="SSF46785">
    <property type="entry name" value="Winged helix' DNA-binding domain"/>
    <property type="match status" value="1"/>
</dbReference>